<dbReference type="SMART" id="SM00380">
    <property type="entry name" value="AP2"/>
    <property type="match status" value="1"/>
</dbReference>
<dbReference type="FunFam" id="3.30.730.10:FF:000001">
    <property type="entry name" value="Ethylene-responsive transcription factor 2"/>
    <property type="match status" value="1"/>
</dbReference>
<dbReference type="PANTHER" id="PTHR31190">
    <property type="entry name" value="DNA-BINDING DOMAIN"/>
    <property type="match status" value="1"/>
</dbReference>
<evidence type="ECO:0000256" key="5">
    <source>
        <dbReference type="ARBA" id="ARBA00023242"/>
    </source>
</evidence>
<feature type="region of interest" description="Disordered" evidence="7">
    <location>
        <begin position="299"/>
        <end position="353"/>
    </location>
</feature>
<feature type="region of interest" description="Disordered" evidence="7">
    <location>
        <begin position="1"/>
        <end position="29"/>
    </location>
</feature>
<dbReference type="GO" id="GO:0005634">
    <property type="term" value="C:nucleus"/>
    <property type="evidence" value="ECO:0007669"/>
    <property type="project" value="UniProtKB-SubCell"/>
</dbReference>
<keyword evidence="2" id="KW-0805">Transcription regulation</keyword>
<dbReference type="InterPro" id="IPR036955">
    <property type="entry name" value="AP2/ERF_dom_sf"/>
</dbReference>
<sequence length="353" mass="38269">MRELKMAKTGKKRRRRKEVGGGGERLQNQTLPTMLSESSREREMSIMVAALTHVVAGNVPADDSDSLTAVSNNQGDCVHGGLSAKREREEENGGGGEVDKGFCGAFGDDVLHGGSCSGGRGISIVGTSSIAPASKQMTFTPVYEYNETQSDEPQRKYRGVRQRPWGKWAAEIRDPVKAARVWLGTFDTAEAAARAYDEAALRFRGNKAKLNFPENAKLRPSPPHNPAANQLTVSDSPGPGLLSLPPPSSMPMLHSSHAQKREISREKVTQPQWILGGGGGYQRQPVSLYDQMFMSSSFVSSNSSSSSTQPSDPMFFPAQEPDEFRPATRSQSGGKDFQLPAWSGCSHYTSSSR</sequence>
<evidence type="ECO:0000256" key="2">
    <source>
        <dbReference type="ARBA" id="ARBA00023015"/>
    </source>
</evidence>
<proteinExistence type="inferred from homology"/>
<evidence type="ECO:0000256" key="4">
    <source>
        <dbReference type="ARBA" id="ARBA00023163"/>
    </source>
</evidence>
<dbReference type="Gene3D" id="3.30.730.10">
    <property type="entry name" value="AP2/ERF domain"/>
    <property type="match status" value="1"/>
</dbReference>
<evidence type="ECO:0000256" key="6">
    <source>
        <dbReference type="ARBA" id="ARBA00024343"/>
    </source>
</evidence>
<evidence type="ECO:0000256" key="7">
    <source>
        <dbReference type="SAM" id="MobiDB-lite"/>
    </source>
</evidence>
<dbReference type="PANTHER" id="PTHR31190:SF445">
    <property type="entry name" value="ETHYLENE-RESPONSIVE TRANSCRIPTION FACTOR RAP2-6"/>
    <property type="match status" value="1"/>
</dbReference>
<dbReference type="InterPro" id="IPR044808">
    <property type="entry name" value="ERF_plant"/>
</dbReference>
<evidence type="ECO:0000256" key="1">
    <source>
        <dbReference type="ARBA" id="ARBA00004123"/>
    </source>
</evidence>
<keyword evidence="5" id="KW-0539">Nucleus</keyword>
<dbReference type="GO" id="GO:0003677">
    <property type="term" value="F:DNA binding"/>
    <property type="evidence" value="ECO:0007669"/>
    <property type="project" value="UniProtKB-KW"/>
</dbReference>
<protein>
    <recommendedName>
        <fullName evidence="8">AP2/ERF domain-containing protein</fullName>
    </recommendedName>
</protein>
<feature type="compositionally biased region" description="Basic residues" evidence="7">
    <location>
        <begin position="8"/>
        <end position="17"/>
    </location>
</feature>
<feature type="domain" description="AP2/ERF" evidence="8">
    <location>
        <begin position="156"/>
        <end position="213"/>
    </location>
</feature>
<reference evidence="9" key="1">
    <citation type="submission" date="2019-03" db="EMBL/GenBank/DDBJ databases">
        <authorList>
            <person name="Mank J."/>
            <person name="Almeida P."/>
        </authorList>
    </citation>
    <scope>NUCLEOTIDE SEQUENCE</scope>
    <source>
        <strain evidence="9">78183</strain>
    </source>
</reference>
<dbReference type="Pfam" id="PF00847">
    <property type="entry name" value="AP2"/>
    <property type="match status" value="1"/>
</dbReference>
<name>A0A6N2LHJ6_SALVM</name>
<dbReference type="PRINTS" id="PR00367">
    <property type="entry name" value="ETHRSPELEMNT"/>
</dbReference>
<dbReference type="GO" id="GO:0009873">
    <property type="term" value="P:ethylene-activated signaling pathway"/>
    <property type="evidence" value="ECO:0007669"/>
    <property type="project" value="InterPro"/>
</dbReference>
<evidence type="ECO:0000256" key="3">
    <source>
        <dbReference type="ARBA" id="ARBA00023125"/>
    </source>
</evidence>
<feature type="compositionally biased region" description="Low complexity" evidence="7">
    <location>
        <begin position="299"/>
        <end position="311"/>
    </location>
</feature>
<organism evidence="9">
    <name type="scientific">Salix viminalis</name>
    <name type="common">Common osier</name>
    <name type="synonym">Basket willow</name>
    <dbReference type="NCBI Taxonomy" id="40686"/>
    <lineage>
        <taxon>Eukaryota</taxon>
        <taxon>Viridiplantae</taxon>
        <taxon>Streptophyta</taxon>
        <taxon>Embryophyta</taxon>
        <taxon>Tracheophyta</taxon>
        <taxon>Spermatophyta</taxon>
        <taxon>Magnoliopsida</taxon>
        <taxon>eudicotyledons</taxon>
        <taxon>Gunneridae</taxon>
        <taxon>Pentapetalae</taxon>
        <taxon>rosids</taxon>
        <taxon>fabids</taxon>
        <taxon>Malpighiales</taxon>
        <taxon>Salicaceae</taxon>
        <taxon>Saliceae</taxon>
        <taxon>Salix</taxon>
    </lineage>
</organism>
<evidence type="ECO:0000313" key="9">
    <source>
        <dbReference type="EMBL" id="VFU40757.1"/>
    </source>
</evidence>
<dbReference type="EMBL" id="CAADRP010001552">
    <property type="protein sequence ID" value="VFU40757.1"/>
    <property type="molecule type" value="Genomic_DNA"/>
</dbReference>
<dbReference type="GO" id="GO:0003700">
    <property type="term" value="F:DNA-binding transcription factor activity"/>
    <property type="evidence" value="ECO:0007669"/>
    <property type="project" value="InterPro"/>
</dbReference>
<evidence type="ECO:0000259" key="8">
    <source>
        <dbReference type="PROSITE" id="PS51032"/>
    </source>
</evidence>
<dbReference type="AlphaFoldDB" id="A0A6N2LHJ6"/>
<keyword evidence="4" id="KW-0804">Transcription</keyword>
<keyword evidence="3" id="KW-0238">DNA-binding</keyword>
<gene>
    <name evidence="9" type="ORF">SVIM_LOCUS236138</name>
</gene>
<dbReference type="InterPro" id="IPR001471">
    <property type="entry name" value="AP2/ERF_dom"/>
</dbReference>
<dbReference type="SUPFAM" id="SSF54171">
    <property type="entry name" value="DNA-binding domain"/>
    <property type="match status" value="1"/>
</dbReference>
<dbReference type="InterPro" id="IPR016177">
    <property type="entry name" value="DNA-bd_dom_sf"/>
</dbReference>
<comment type="similarity">
    <text evidence="6">Belongs to the AP2/ERF transcription factor family. ERF subfamily.</text>
</comment>
<feature type="region of interest" description="Disordered" evidence="7">
    <location>
        <begin position="213"/>
        <end position="267"/>
    </location>
</feature>
<dbReference type="PROSITE" id="PS51032">
    <property type="entry name" value="AP2_ERF"/>
    <property type="match status" value="1"/>
</dbReference>
<comment type="subcellular location">
    <subcellularLocation>
        <location evidence="1">Nucleus</location>
    </subcellularLocation>
</comment>
<accession>A0A6N2LHJ6</accession>
<dbReference type="CDD" id="cd00018">
    <property type="entry name" value="AP2"/>
    <property type="match status" value="1"/>
</dbReference>